<organism evidence="1 2">
    <name type="scientific">Kibdelosporangium banguiense</name>
    <dbReference type="NCBI Taxonomy" id="1365924"/>
    <lineage>
        <taxon>Bacteria</taxon>
        <taxon>Bacillati</taxon>
        <taxon>Actinomycetota</taxon>
        <taxon>Actinomycetes</taxon>
        <taxon>Pseudonocardiales</taxon>
        <taxon>Pseudonocardiaceae</taxon>
        <taxon>Kibdelosporangium</taxon>
    </lineage>
</organism>
<evidence type="ECO:0000313" key="2">
    <source>
        <dbReference type="Proteomes" id="UP001519332"/>
    </source>
</evidence>
<dbReference type="EMBL" id="JAGINW010000001">
    <property type="protein sequence ID" value="MBP2326757.1"/>
    <property type="molecule type" value="Genomic_DNA"/>
</dbReference>
<name>A0ABS4TQS7_9PSEU</name>
<reference evidence="1 2" key="1">
    <citation type="submission" date="2021-03" db="EMBL/GenBank/DDBJ databases">
        <title>Sequencing the genomes of 1000 actinobacteria strains.</title>
        <authorList>
            <person name="Klenk H.-P."/>
        </authorList>
    </citation>
    <scope>NUCLEOTIDE SEQUENCE [LARGE SCALE GENOMIC DNA]</scope>
    <source>
        <strain evidence="1 2">DSM 46670</strain>
    </source>
</reference>
<dbReference type="RefSeq" id="WP_209643789.1">
    <property type="nucleotide sequence ID" value="NZ_JAGINW010000001.1"/>
</dbReference>
<dbReference type="Proteomes" id="UP001519332">
    <property type="component" value="Unassembled WGS sequence"/>
</dbReference>
<protein>
    <submittedName>
        <fullName evidence="1">Uncharacterized protein</fullName>
    </submittedName>
</protein>
<proteinExistence type="predicted"/>
<gene>
    <name evidence="1" type="ORF">JOF56_007142</name>
</gene>
<sequence>MDDLAGVLHNVALAARAETRSRIANSVETRRFLELGLGLLQEDLLQHAGPVLDGSDKSRLFDAISRERILGAADEGWLLSVNQFRRRWNLKNHYTEDLIAYLFRLGPLAQRLDEMDAAADRLMTTASFGDLVRGLAGAALHQARADRLTSLRMILEVALPSHPRVQEFATAQHELLLPRWAALYERVAAAYGLRLAPGRTWRDVAMIFNTLLDGELVVTGRSGNPPRLSTGEDVLLGGILAMLSSLVANPADWDTLYMPK</sequence>
<keyword evidence="2" id="KW-1185">Reference proteome</keyword>
<evidence type="ECO:0000313" key="1">
    <source>
        <dbReference type="EMBL" id="MBP2326757.1"/>
    </source>
</evidence>
<comment type="caution">
    <text evidence="1">The sequence shown here is derived from an EMBL/GenBank/DDBJ whole genome shotgun (WGS) entry which is preliminary data.</text>
</comment>
<accession>A0ABS4TQS7</accession>